<keyword evidence="2 5" id="KW-0812">Transmembrane</keyword>
<dbReference type="AlphaFoldDB" id="A0A835ZFZ9"/>
<comment type="similarity">
    <text evidence="5">Belongs to the SURF1 family.</text>
</comment>
<dbReference type="InterPro" id="IPR045214">
    <property type="entry name" value="Surf1/Surf4"/>
</dbReference>
<evidence type="ECO:0000256" key="6">
    <source>
        <dbReference type="SAM" id="MobiDB-lite"/>
    </source>
</evidence>
<dbReference type="EMBL" id="JAFCMP010000007">
    <property type="protein sequence ID" value="KAG5192358.1"/>
    <property type="molecule type" value="Genomic_DNA"/>
</dbReference>
<evidence type="ECO:0000256" key="2">
    <source>
        <dbReference type="ARBA" id="ARBA00022692"/>
    </source>
</evidence>
<organism evidence="7 8">
    <name type="scientific">Tribonema minus</name>
    <dbReference type="NCBI Taxonomy" id="303371"/>
    <lineage>
        <taxon>Eukaryota</taxon>
        <taxon>Sar</taxon>
        <taxon>Stramenopiles</taxon>
        <taxon>Ochrophyta</taxon>
        <taxon>PX clade</taxon>
        <taxon>Xanthophyceae</taxon>
        <taxon>Tribonematales</taxon>
        <taxon>Tribonemataceae</taxon>
        <taxon>Tribonema</taxon>
    </lineage>
</organism>
<comment type="caution">
    <text evidence="5">Lacks conserved residue(s) required for the propagation of feature annotation.</text>
</comment>
<accession>A0A835ZFZ9</accession>
<keyword evidence="5" id="KW-0999">Mitochondrion inner membrane</keyword>
<dbReference type="PANTHER" id="PTHR23427">
    <property type="entry name" value="SURFEIT LOCUS PROTEIN"/>
    <property type="match status" value="1"/>
</dbReference>
<sequence>MLARGRLQLCRHHHRTILRLSRAASASPAAAAAKQASSRSGRGAGIALFAALVGSTVGLGTWQAFRYQWKVDLVEQSQKQLSSEPTDLPSDATQKDVSREGSTLVGTRVRARGVFDHSKEVLVGPRAAPKSQESTKGPGAGGMATNPQGYFVYTPLRRQDGTAILVNRGWVPQTASSWGRPEGVVEVLGVVRQGEKPNRFSPKHEPGMRKLMWVDLPTLALAAGLAANTLSADKLPVLMDAALEDSEPFSRGESPVPKRISDIDQFYVTPQTHLMYAATWYSLAAFATAITYARFRKGAARAGGAKHVRRAASPAGSKPPTQA</sequence>
<evidence type="ECO:0000256" key="5">
    <source>
        <dbReference type="RuleBase" id="RU363076"/>
    </source>
</evidence>
<feature type="transmembrane region" description="Helical" evidence="5">
    <location>
        <begin position="44"/>
        <end position="65"/>
    </location>
</feature>
<evidence type="ECO:0000256" key="1">
    <source>
        <dbReference type="ARBA" id="ARBA00004370"/>
    </source>
</evidence>
<dbReference type="GO" id="GO:0005743">
    <property type="term" value="C:mitochondrial inner membrane"/>
    <property type="evidence" value="ECO:0007669"/>
    <property type="project" value="UniProtKB-SubCell"/>
</dbReference>
<evidence type="ECO:0000256" key="4">
    <source>
        <dbReference type="ARBA" id="ARBA00023136"/>
    </source>
</evidence>
<comment type="subcellular location">
    <subcellularLocation>
        <location evidence="1">Membrane</location>
    </subcellularLocation>
    <subcellularLocation>
        <location evidence="5">Mitochondrion inner membrane</location>
        <topology evidence="5">Multi-pass membrane protein</topology>
    </subcellularLocation>
</comment>
<dbReference type="PANTHER" id="PTHR23427:SF2">
    <property type="entry name" value="SURFEIT LOCUS PROTEIN 1"/>
    <property type="match status" value="1"/>
</dbReference>
<dbReference type="PROSITE" id="PS50895">
    <property type="entry name" value="SURF1"/>
    <property type="match status" value="1"/>
</dbReference>
<evidence type="ECO:0000256" key="3">
    <source>
        <dbReference type="ARBA" id="ARBA00022989"/>
    </source>
</evidence>
<reference evidence="7" key="1">
    <citation type="submission" date="2021-02" db="EMBL/GenBank/DDBJ databases">
        <title>First Annotated Genome of the Yellow-green Alga Tribonema minus.</title>
        <authorList>
            <person name="Mahan K.M."/>
        </authorList>
    </citation>
    <scope>NUCLEOTIDE SEQUENCE</scope>
    <source>
        <strain evidence="7">UTEX B ZZ1240</strain>
    </source>
</reference>
<dbReference type="Pfam" id="PF02104">
    <property type="entry name" value="SURF1"/>
    <property type="match status" value="1"/>
</dbReference>
<proteinExistence type="inferred from homology"/>
<dbReference type="CDD" id="cd06662">
    <property type="entry name" value="SURF1"/>
    <property type="match status" value="1"/>
</dbReference>
<keyword evidence="3 5" id="KW-1133">Transmembrane helix</keyword>
<dbReference type="Proteomes" id="UP000664859">
    <property type="component" value="Unassembled WGS sequence"/>
</dbReference>
<protein>
    <recommendedName>
        <fullName evidence="5">SURF1-like protein</fullName>
    </recommendedName>
</protein>
<dbReference type="OrthoDB" id="10040024at2759"/>
<comment type="caution">
    <text evidence="7">The sequence shown here is derived from an EMBL/GenBank/DDBJ whole genome shotgun (WGS) entry which is preliminary data.</text>
</comment>
<keyword evidence="8" id="KW-1185">Reference proteome</keyword>
<keyword evidence="5" id="KW-0496">Mitochondrion</keyword>
<keyword evidence="4 5" id="KW-0472">Membrane</keyword>
<dbReference type="InterPro" id="IPR002994">
    <property type="entry name" value="Surf1/Shy1"/>
</dbReference>
<evidence type="ECO:0000313" key="8">
    <source>
        <dbReference type="Proteomes" id="UP000664859"/>
    </source>
</evidence>
<comment type="function">
    <text evidence="5">Probably involved in the biogenesis of the COX complex.</text>
</comment>
<evidence type="ECO:0000313" key="7">
    <source>
        <dbReference type="EMBL" id="KAG5192358.1"/>
    </source>
</evidence>
<name>A0A835ZFZ9_9STRA</name>
<gene>
    <name evidence="7" type="ORF">JKP88DRAFT_204370</name>
</gene>
<feature type="region of interest" description="Disordered" evidence="6">
    <location>
        <begin position="80"/>
        <end position="102"/>
    </location>
</feature>